<dbReference type="InterPro" id="IPR023997">
    <property type="entry name" value="TonB-dep_OMP_SusC/RagA_CS"/>
</dbReference>
<evidence type="ECO:0000256" key="1">
    <source>
        <dbReference type="ARBA" id="ARBA00022729"/>
    </source>
</evidence>
<dbReference type="Pfam" id="PF13715">
    <property type="entry name" value="CarbopepD_reg_2"/>
    <property type="match status" value="1"/>
</dbReference>
<gene>
    <name evidence="5" type="ORF">IDJ77_04690</name>
</gene>
<dbReference type="Gene3D" id="2.170.130.10">
    <property type="entry name" value="TonB-dependent receptor, plug domain"/>
    <property type="match status" value="1"/>
</dbReference>
<name>A0ABR7WL90_9SPHI</name>
<keyword evidence="2" id="KW-0813">Transport</keyword>
<dbReference type="NCBIfam" id="TIGR04056">
    <property type="entry name" value="OMP_RagA_SusC"/>
    <property type="match status" value="1"/>
</dbReference>
<evidence type="ECO:0000259" key="4">
    <source>
        <dbReference type="Pfam" id="PF07715"/>
    </source>
</evidence>
<dbReference type="PANTHER" id="PTHR30069:SF29">
    <property type="entry name" value="HEMOGLOBIN AND HEMOGLOBIN-HAPTOGLOBIN-BINDING PROTEIN 1-RELATED"/>
    <property type="match status" value="1"/>
</dbReference>
<comment type="similarity">
    <text evidence="2">Belongs to the TonB-dependent receptor family.</text>
</comment>
<dbReference type="InterPro" id="IPR039426">
    <property type="entry name" value="TonB-dep_rcpt-like"/>
</dbReference>
<keyword evidence="2" id="KW-1134">Transmembrane beta strand</keyword>
<feature type="chain" id="PRO_5047130559" evidence="3">
    <location>
        <begin position="23"/>
        <end position="1054"/>
    </location>
</feature>
<protein>
    <submittedName>
        <fullName evidence="5">TonB-dependent receptor</fullName>
    </submittedName>
</protein>
<evidence type="ECO:0000313" key="5">
    <source>
        <dbReference type="EMBL" id="MBD1363101.1"/>
    </source>
</evidence>
<dbReference type="InterPro" id="IPR008969">
    <property type="entry name" value="CarboxyPept-like_regulatory"/>
</dbReference>
<dbReference type="RefSeq" id="WP_191187772.1">
    <property type="nucleotide sequence ID" value="NZ_JACWMY010000002.1"/>
</dbReference>
<keyword evidence="2" id="KW-0472">Membrane</keyword>
<dbReference type="SUPFAM" id="SSF49464">
    <property type="entry name" value="Carboxypeptidase regulatory domain-like"/>
    <property type="match status" value="1"/>
</dbReference>
<dbReference type="InterPro" id="IPR037066">
    <property type="entry name" value="Plug_dom_sf"/>
</dbReference>
<feature type="signal peptide" evidence="3">
    <location>
        <begin position="1"/>
        <end position="22"/>
    </location>
</feature>
<reference evidence="5 6" key="1">
    <citation type="submission" date="2020-09" db="EMBL/GenBank/DDBJ databases">
        <title>Novel species of Mucilaginibacter isolated from a glacier on the Tibetan Plateau.</title>
        <authorList>
            <person name="Liu Q."/>
            <person name="Xin Y.-H."/>
        </authorList>
    </citation>
    <scope>NUCLEOTIDE SEQUENCE [LARGE SCALE GENOMIC DNA]</scope>
    <source>
        <strain evidence="5 6">ZT4R22</strain>
    </source>
</reference>
<keyword evidence="1 3" id="KW-0732">Signal</keyword>
<dbReference type="PROSITE" id="PS52016">
    <property type="entry name" value="TONB_DEPENDENT_REC_3"/>
    <property type="match status" value="1"/>
</dbReference>
<dbReference type="InterPro" id="IPR012910">
    <property type="entry name" value="Plug_dom"/>
</dbReference>
<dbReference type="PANTHER" id="PTHR30069">
    <property type="entry name" value="TONB-DEPENDENT OUTER MEMBRANE RECEPTOR"/>
    <property type="match status" value="1"/>
</dbReference>
<dbReference type="EMBL" id="JACWMY010000002">
    <property type="protein sequence ID" value="MBD1363101.1"/>
    <property type="molecule type" value="Genomic_DNA"/>
</dbReference>
<keyword evidence="2" id="KW-0998">Cell outer membrane</keyword>
<evidence type="ECO:0000313" key="6">
    <source>
        <dbReference type="Proteomes" id="UP000606600"/>
    </source>
</evidence>
<evidence type="ECO:0000256" key="3">
    <source>
        <dbReference type="SAM" id="SignalP"/>
    </source>
</evidence>
<dbReference type="Gene3D" id="2.60.40.1120">
    <property type="entry name" value="Carboxypeptidase-like, regulatory domain"/>
    <property type="match status" value="1"/>
</dbReference>
<feature type="domain" description="TonB-dependent receptor plug" evidence="4">
    <location>
        <begin position="120"/>
        <end position="252"/>
    </location>
</feature>
<evidence type="ECO:0000256" key="2">
    <source>
        <dbReference type="PROSITE-ProRule" id="PRU01360"/>
    </source>
</evidence>
<dbReference type="Proteomes" id="UP000606600">
    <property type="component" value="Unassembled WGS sequence"/>
</dbReference>
<keyword evidence="5" id="KW-0675">Receptor</keyword>
<dbReference type="Pfam" id="PF07715">
    <property type="entry name" value="Plug"/>
    <property type="match status" value="1"/>
</dbReference>
<keyword evidence="2" id="KW-0812">Transmembrane</keyword>
<organism evidence="5 6">
    <name type="scientific">Mucilaginibacter pankratovii</name>
    <dbReference type="NCBI Taxonomy" id="2772110"/>
    <lineage>
        <taxon>Bacteria</taxon>
        <taxon>Pseudomonadati</taxon>
        <taxon>Bacteroidota</taxon>
        <taxon>Sphingobacteriia</taxon>
        <taxon>Sphingobacteriales</taxon>
        <taxon>Sphingobacteriaceae</taxon>
        <taxon>Mucilaginibacter</taxon>
    </lineage>
</organism>
<keyword evidence="6" id="KW-1185">Reference proteome</keyword>
<dbReference type="NCBIfam" id="TIGR04057">
    <property type="entry name" value="SusC_RagA_signa"/>
    <property type="match status" value="1"/>
</dbReference>
<comment type="subcellular location">
    <subcellularLocation>
        <location evidence="2">Cell outer membrane</location>
        <topology evidence="2">Multi-pass membrane protein</topology>
    </subcellularLocation>
</comment>
<proteinExistence type="inferred from homology"/>
<accession>A0ABR7WL90</accession>
<dbReference type="InterPro" id="IPR023996">
    <property type="entry name" value="TonB-dep_OMP_SusC/RagA"/>
</dbReference>
<dbReference type="SUPFAM" id="SSF56935">
    <property type="entry name" value="Porins"/>
    <property type="match status" value="1"/>
</dbReference>
<sequence length="1054" mass="114057">MRKILRIALLFASFFICVRSMAQSGGTVVRGTVSDEKGVTLPGVNVSVKDVKINTITDINGNYSISVPATAKALVFSFIGMAQQEVAIGTRTQINVTLKSSTTSLTDVNVVAIGYGSQRRQDVNGAISSVKASDIANIPQPSIDQLLQGKAAGLTITQNTGAPGSSTSVHVRGVTSLSGTNEPLYVIDGVAISGDARNLSTSGRSPQLNSVNNDQSAVSPLALLNPNDIESIDILKDASASAIYGNRASNGVIIITTKRGKNGSARIAYDGYAGFQEQGKFLNMMNLQQYAVLQNALADAQGTQRRGEFANPDLLAAGTNWQDEIFRTAPMQSHQVSLSGGKEGVDYYISGGYLKQTGTILGNDFNRFNFRTNVNGQVKDWFKIGAAIQGNRSIQNTSIGDNNGVIYGALLSAPDQAVRNADGTFAGPLPEANQQGGQINPVARALDIYNNLIRSNFNGSLYADTRFYRDLSLRSEINGDFNWSNNKVFQPSYRYGPLFVNPTAKLNVYNANSIYWAWKEYLNYNHTFGTKHVVTGLLGYEVNESTWGGIDAGVQNFLSNDLITLNLGDAKTATNGEYAGSASLESVFARGVYTYNNKYSITATIRRDRTSKFALGQQVGYFPAAAVSWRLSEEPFLASIKKIADNVKIRVGYGEIANQNVPNYLYGSALTAVTTGLGTGFAVDKVPNNNLTFERAVQSDVGVDFTLFGRIDGSFDYYIKTSKGFLFQPALPAFLLGQSAEYSGTGVIAPAYVNGGKVTNRGFDITINSRNLVGKDFKWNTTVIFSKYKNRVESLANGIPFINRSVGVSFLSLPVTHTVAGGPIGEFYGYKVKGIFKTDEQLRNAPVQFGRPVANTPAGTFLGDIQYEDLNNDGKIDEADQTALGSGNPTFTYGITNTFSYKSVDFSFFLNGSYGAKIFNVLNYSISGLSGLYQNQLASVSNFWSPTNPNSDIPAPRGGDNPNLKNSDRFIESGSFLRIQNVSIGYSLPSKWIKKAKLNRLRFYASGQNLYVFTPYKGLDPEIGAINQDAFLTGVDVGRYPSPRTITFGINAEF</sequence>
<comment type="caution">
    <text evidence="5">The sequence shown here is derived from an EMBL/GenBank/DDBJ whole genome shotgun (WGS) entry which is preliminary data.</text>
</comment>